<dbReference type="PANTHER" id="PTHR42855:SF1">
    <property type="entry name" value="ABC TRANSPORTER DOMAIN-CONTAINING PROTEIN"/>
    <property type="match status" value="1"/>
</dbReference>
<dbReference type="KEGG" id="ccur:IAR63_00935"/>
<accession>A0A7H0F125</accession>
<protein>
    <submittedName>
        <fullName evidence="6">ABC-F family ATP-binding cassette domain-containing protein</fullName>
    </submittedName>
</protein>
<feature type="domain" description="ABC transporter" evidence="5">
    <location>
        <begin position="2"/>
        <end position="257"/>
    </location>
</feature>
<dbReference type="GO" id="GO:0016887">
    <property type="term" value="F:ATP hydrolysis activity"/>
    <property type="evidence" value="ECO:0007669"/>
    <property type="project" value="InterPro"/>
</dbReference>
<dbReference type="InterPro" id="IPR003593">
    <property type="entry name" value="AAA+_ATPase"/>
</dbReference>
<dbReference type="GO" id="GO:0005524">
    <property type="term" value="F:ATP binding"/>
    <property type="evidence" value="ECO:0007669"/>
    <property type="project" value="UniProtKB-KW"/>
</dbReference>
<dbReference type="EMBL" id="CP060822">
    <property type="protein sequence ID" value="QNP29741.1"/>
    <property type="molecule type" value="Genomic_DNA"/>
</dbReference>
<dbReference type="RefSeq" id="WP_187706268.1">
    <property type="nucleotide sequence ID" value="NZ_CP060822.1"/>
</dbReference>
<evidence type="ECO:0000259" key="5">
    <source>
        <dbReference type="PROSITE" id="PS50893"/>
    </source>
</evidence>
<evidence type="ECO:0000256" key="3">
    <source>
        <dbReference type="ARBA" id="ARBA00022840"/>
    </source>
</evidence>
<dbReference type="Proteomes" id="UP000516013">
    <property type="component" value="Chromosome"/>
</dbReference>
<dbReference type="SMART" id="SM00382">
    <property type="entry name" value="AAA"/>
    <property type="match status" value="2"/>
</dbReference>
<dbReference type="InterPro" id="IPR032781">
    <property type="entry name" value="ABC_tran_Xtn"/>
</dbReference>
<proteinExistence type="predicted"/>
<reference evidence="6 7" key="1">
    <citation type="submission" date="2020-08" db="EMBL/GenBank/DDBJ databases">
        <title>Complete genome sequence of Raphidiopsis curvispora isolated from drinking water reservoir in South Korea.</title>
        <authorList>
            <person name="Jeong J."/>
        </authorList>
    </citation>
    <scope>NUCLEOTIDE SEQUENCE [LARGE SCALE GENOMIC DNA]</scope>
    <source>
        <strain evidence="6 7">GIHE-G1</strain>
    </source>
</reference>
<name>A0A7H0F125_9CYAN</name>
<sequence length="557" mass="62880">MLRLEHISKIYPTGEVLQDINWEVKPGDRIGLVGVNGAGKSTQLKIISGEIEPTAGQIIRPASLHIAYLNQEFEVDPTRTVQEEFWTVFKEANAVQLALHEVQRDMETATIEQLDKLINKLDKLQRQFESLDGYNLDARIGKILPEMGFQVEDGDRLVSAFSGGWQMRMSLGKILLQKPDLLLLDEPTNHLDLETIEWLENYLKSLTTPMVIVSHDREFLDRLCTQIVETERGVSTTYLGNYCAYLQQKAENEASQLSAFARQQKEIEKQQAFVDRFRASATRSTQAKSREKQLEKVERIEAPTTGVRTLHFRFPPAPRSGREVVEIKDLTHTYGDKILFLGANLLIERGDRIAFLGPNGAGKSTLLKMITGMEIPTEGTVKLGEHNVIPGYFEQNQAEALDLNKTVMETIHDEVPDWKNEEVRTLLGRFLFAGDTVFKQVGALSGGEKARLALAKMLLCPVNLIILDEPTNHLDIPAKEMLEEALQNYDGTAIVVSHDRYFISQVANKIVEIRDGEFRVYLGDYHYYLTKIEEEKQQAKLAAKKAAKTAKAAAKKK</sequence>
<evidence type="ECO:0000256" key="2">
    <source>
        <dbReference type="ARBA" id="ARBA00022741"/>
    </source>
</evidence>
<dbReference type="InterPro" id="IPR017871">
    <property type="entry name" value="ABC_transporter-like_CS"/>
</dbReference>
<dbReference type="Pfam" id="PF00005">
    <property type="entry name" value="ABC_tran"/>
    <property type="match status" value="2"/>
</dbReference>
<dbReference type="AlphaFoldDB" id="A0A7H0F125"/>
<dbReference type="FunFam" id="3.40.50.300:FF:000309">
    <property type="entry name" value="ABC transporter ATP-binding protein"/>
    <property type="match status" value="1"/>
</dbReference>
<dbReference type="SUPFAM" id="SSF52540">
    <property type="entry name" value="P-loop containing nucleoside triphosphate hydrolases"/>
    <property type="match status" value="2"/>
</dbReference>
<keyword evidence="1" id="KW-0677">Repeat</keyword>
<evidence type="ECO:0000313" key="6">
    <source>
        <dbReference type="EMBL" id="QNP29741.1"/>
    </source>
</evidence>
<dbReference type="CDD" id="cd03221">
    <property type="entry name" value="ABCF_EF-3"/>
    <property type="match status" value="2"/>
</dbReference>
<evidence type="ECO:0000256" key="1">
    <source>
        <dbReference type="ARBA" id="ARBA00022737"/>
    </source>
</evidence>
<feature type="domain" description="ABC transporter" evidence="5">
    <location>
        <begin position="325"/>
        <end position="540"/>
    </location>
</feature>
<keyword evidence="3 6" id="KW-0067">ATP-binding</keyword>
<keyword evidence="7" id="KW-1185">Reference proteome</keyword>
<dbReference type="Gene3D" id="3.40.50.300">
    <property type="entry name" value="P-loop containing nucleotide triphosphate hydrolases"/>
    <property type="match status" value="2"/>
</dbReference>
<keyword evidence="2" id="KW-0547">Nucleotide-binding</keyword>
<dbReference type="PROSITE" id="PS50893">
    <property type="entry name" value="ABC_TRANSPORTER_2"/>
    <property type="match status" value="2"/>
</dbReference>
<dbReference type="GO" id="GO:0003676">
    <property type="term" value="F:nucleic acid binding"/>
    <property type="evidence" value="ECO:0007669"/>
    <property type="project" value="UniProtKB-ARBA"/>
</dbReference>
<organism evidence="6 7">
    <name type="scientific">Cylindrospermopsis curvispora GIHE-G1</name>
    <dbReference type="NCBI Taxonomy" id="2666332"/>
    <lineage>
        <taxon>Bacteria</taxon>
        <taxon>Bacillati</taxon>
        <taxon>Cyanobacteriota</taxon>
        <taxon>Cyanophyceae</taxon>
        <taxon>Nostocales</taxon>
        <taxon>Aphanizomenonaceae</taxon>
        <taxon>Cylindrospermopsis</taxon>
    </lineage>
</organism>
<dbReference type="Pfam" id="PF12848">
    <property type="entry name" value="ABC_tran_Xtn"/>
    <property type="match status" value="1"/>
</dbReference>
<dbReference type="InterPro" id="IPR027417">
    <property type="entry name" value="P-loop_NTPase"/>
</dbReference>
<dbReference type="FunFam" id="3.40.50.300:FF:000011">
    <property type="entry name" value="Putative ABC transporter ATP-binding component"/>
    <property type="match status" value="1"/>
</dbReference>
<gene>
    <name evidence="6" type="ORF">IAR63_00935</name>
</gene>
<keyword evidence="4" id="KW-0175">Coiled coil</keyword>
<dbReference type="InterPro" id="IPR003439">
    <property type="entry name" value="ABC_transporter-like_ATP-bd"/>
</dbReference>
<dbReference type="PANTHER" id="PTHR42855">
    <property type="entry name" value="ABC TRANSPORTER ATP-BINDING SUBUNIT"/>
    <property type="match status" value="1"/>
</dbReference>
<dbReference type="InterPro" id="IPR051309">
    <property type="entry name" value="ABCF_ATPase"/>
</dbReference>
<evidence type="ECO:0000256" key="4">
    <source>
        <dbReference type="SAM" id="Coils"/>
    </source>
</evidence>
<dbReference type="PROSITE" id="PS00211">
    <property type="entry name" value="ABC_TRANSPORTER_1"/>
    <property type="match status" value="2"/>
</dbReference>
<evidence type="ECO:0000313" key="7">
    <source>
        <dbReference type="Proteomes" id="UP000516013"/>
    </source>
</evidence>
<feature type="coiled-coil region" evidence="4">
    <location>
        <begin position="107"/>
        <end position="134"/>
    </location>
</feature>